<keyword evidence="7 9" id="KW-0411">Iron-sulfur</keyword>
<dbReference type="Proteomes" id="UP000611762">
    <property type="component" value="Unassembled WGS sequence"/>
</dbReference>
<dbReference type="SFLD" id="SFLDF00562">
    <property type="entry name" value="HemN-like__clustered_with_heat"/>
    <property type="match status" value="1"/>
</dbReference>
<dbReference type="GO" id="GO:0005737">
    <property type="term" value="C:cytoplasm"/>
    <property type="evidence" value="ECO:0007669"/>
    <property type="project" value="UniProtKB-SubCell"/>
</dbReference>
<evidence type="ECO:0000259" key="10">
    <source>
        <dbReference type="PROSITE" id="PS51918"/>
    </source>
</evidence>
<gene>
    <name evidence="11" type="primary">hemW</name>
    <name evidence="11" type="ORF">H8698_11465</name>
</gene>
<evidence type="ECO:0000256" key="1">
    <source>
        <dbReference type="ARBA" id="ARBA00006100"/>
    </source>
</evidence>
<keyword evidence="12" id="KW-1185">Reference proteome</keyword>
<dbReference type="InterPro" id="IPR013785">
    <property type="entry name" value="Aldolase_TIM"/>
</dbReference>
<dbReference type="SFLD" id="SFLDG01065">
    <property type="entry name" value="anaerobic_coproporphyrinogen-I"/>
    <property type="match status" value="1"/>
</dbReference>
<accession>A0A926I062</accession>
<dbReference type="GO" id="GO:0046872">
    <property type="term" value="F:metal ion binding"/>
    <property type="evidence" value="ECO:0007669"/>
    <property type="project" value="UniProtKB-UniRule"/>
</dbReference>
<evidence type="ECO:0000256" key="9">
    <source>
        <dbReference type="RuleBase" id="RU364116"/>
    </source>
</evidence>
<evidence type="ECO:0000256" key="3">
    <source>
        <dbReference type="ARBA" id="ARBA00022617"/>
    </source>
</evidence>
<comment type="function">
    <text evidence="9">Probably acts as a heme chaperone, transferring heme to an unknown acceptor. Binds one molecule of heme per monomer, possibly covalently. Binds 1 [4Fe-4S] cluster. The cluster is coordinated with 3 cysteines and an exchangeable S-adenosyl-L-methionine.</text>
</comment>
<dbReference type="InterPro" id="IPR034505">
    <property type="entry name" value="Coproporphyrinogen-III_oxidase"/>
</dbReference>
<dbReference type="GO" id="GO:0004109">
    <property type="term" value="F:coproporphyrinogen oxidase activity"/>
    <property type="evidence" value="ECO:0007669"/>
    <property type="project" value="InterPro"/>
</dbReference>
<dbReference type="SUPFAM" id="SSF102114">
    <property type="entry name" value="Radical SAM enzymes"/>
    <property type="match status" value="1"/>
</dbReference>
<keyword evidence="4 9" id="KW-0949">S-adenosyl-L-methionine</keyword>
<keyword evidence="9" id="KW-0963">Cytoplasm</keyword>
<dbReference type="GO" id="GO:0051539">
    <property type="term" value="F:4 iron, 4 sulfur cluster binding"/>
    <property type="evidence" value="ECO:0007669"/>
    <property type="project" value="UniProtKB-UniRule"/>
</dbReference>
<dbReference type="InterPro" id="IPR058240">
    <property type="entry name" value="rSAM_sf"/>
</dbReference>
<name>A0A926I062_9FIRM</name>
<protein>
    <recommendedName>
        <fullName evidence="2 9">Heme chaperone HemW</fullName>
    </recommendedName>
</protein>
<dbReference type="PROSITE" id="PS51918">
    <property type="entry name" value="RADICAL_SAM"/>
    <property type="match status" value="1"/>
</dbReference>
<dbReference type="GO" id="GO:0006779">
    <property type="term" value="P:porphyrin-containing compound biosynthetic process"/>
    <property type="evidence" value="ECO:0007669"/>
    <property type="project" value="InterPro"/>
</dbReference>
<keyword evidence="6 9" id="KW-0408">Iron</keyword>
<dbReference type="Pfam" id="PF04055">
    <property type="entry name" value="Radical_SAM"/>
    <property type="match status" value="1"/>
</dbReference>
<dbReference type="PANTHER" id="PTHR13932:SF5">
    <property type="entry name" value="RADICAL S-ADENOSYL METHIONINE DOMAIN-CONTAINING PROTEIN 1, MITOCHONDRIAL"/>
    <property type="match status" value="1"/>
</dbReference>
<dbReference type="InterPro" id="IPR007197">
    <property type="entry name" value="rSAM"/>
</dbReference>
<dbReference type="CDD" id="cd01335">
    <property type="entry name" value="Radical_SAM"/>
    <property type="match status" value="1"/>
</dbReference>
<keyword evidence="9" id="KW-0004">4Fe-4S</keyword>
<dbReference type="RefSeq" id="WP_249313619.1">
    <property type="nucleotide sequence ID" value="NZ_JACRSU010000004.1"/>
</dbReference>
<dbReference type="EMBL" id="JACRSU010000004">
    <property type="protein sequence ID" value="MBC8541596.1"/>
    <property type="molecule type" value="Genomic_DNA"/>
</dbReference>
<comment type="caution">
    <text evidence="11">The sequence shown here is derived from an EMBL/GenBank/DDBJ whole genome shotgun (WGS) entry which is preliminary data.</text>
</comment>
<dbReference type="Gene3D" id="3.20.20.70">
    <property type="entry name" value="Aldolase class I"/>
    <property type="match status" value="1"/>
</dbReference>
<proteinExistence type="inferred from homology"/>
<feature type="domain" description="Radical SAM core" evidence="10">
    <location>
        <begin position="1"/>
        <end position="225"/>
    </location>
</feature>
<sequence>MRGLYVHIPFCLKKCGYCDFVSYSGAFGLEDDYVNALLSEFASFRGEKVDTVYFGGGTPTSLKTENLTRLLDGVFSSFHVAQDAEVTIECNPKTADFSKFRALLSHGANRLSIGVQTFDEQCLKAIGRVHAADDAKRCIQDAARAGFLNLSADLMFGLPGQSVASAVESIEIAAAMPVRHISCYGLILEEHTPLWEQVQAGTVSLPEEDTEFLMYCEMKNALNSRGFHQYEISNFAKDGFSSRHNLKYWNCEEYIGCGAAAHSYFEGARFCHGSNLLDYIQNPAAREDVTVLDKEEQMSEFLILGLRKTAGVSETEFFARFGVSMNERYNNVIEKFTKAGLLVRDGGVLRFSEQGVYVSNTVLCEFV</sequence>
<keyword evidence="3 9" id="KW-0349">Heme</keyword>
<evidence type="ECO:0000313" key="11">
    <source>
        <dbReference type="EMBL" id="MBC8541596.1"/>
    </source>
</evidence>
<dbReference type="InterPro" id="IPR006638">
    <property type="entry name" value="Elp3/MiaA/NifB-like_rSAM"/>
</dbReference>
<dbReference type="InterPro" id="IPR010723">
    <property type="entry name" value="HemN_C"/>
</dbReference>
<evidence type="ECO:0000313" key="12">
    <source>
        <dbReference type="Proteomes" id="UP000611762"/>
    </source>
</evidence>
<dbReference type="PANTHER" id="PTHR13932">
    <property type="entry name" value="COPROPORPHYRINIGEN III OXIDASE"/>
    <property type="match status" value="1"/>
</dbReference>
<dbReference type="SFLD" id="SFLDF00288">
    <property type="entry name" value="HemN-like__clustered_with_nucl"/>
    <property type="match status" value="1"/>
</dbReference>
<evidence type="ECO:0000256" key="5">
    <source>
        <dbReference type="ARBA" id="ARBA00022723"/>
    </source>
</evidence>
<comment type="similarity">
    <text evidence="1">Belongs to the anaerobic coproporphyrinogen-III oxidase family. HemW subfamily.</text>
</comment>
<dbReference type="SFLD" id="SFLDS00029">
    <property type="entry name" value="Radical_SAM"/>
    <property type="match status" value="1"/>
</dbReference>
<dbReference type="NCBIfam" id="TIGR00539">
    <property type="entry name" value="hemN_rel"/>
    <property type="match status" value="1"/>
</dbReference>
<evidence type="ECO:0000256" key="7">
    <source>
        <dbReference type="ARBA" id="ARBA00023014"/>
    </source>
</evidence>
<evidence type="ECO:0000256" key="4">
    <source>
        <dbReference type="ARBA" id="ARBA00022691"/>
    </source>
</evidence>
<dbReference type="SMART" id="SM00729">
    <property type="entry name" value="Elp3"/>
    <property type="match status" value="1"/>
</dbReference>
<evidence type="ECO:0000256" key="8">
    <source>
        <dbReference type="ARBA" id="ARBA00023186"/>
    </source>
</evidence>
<keyword evidence="5 9" id="KW-0479">Metal-binding</keyword>
<reference evidence="11" key="1">
    <citation type="submission" date="2020-08" db="EMBL/GenBank/DDBJ databases">
        <title>Genome public.</title>
        <authorList>
            <person name="Liu C."/>
            <person name="Sun Q."/>
        </authorList>
    </citation>
    <scope>NUCLEOTIDE SEQUENCE</scope>
    <source>
        <strain evidence="11">H8</strain>
    </source>
</reference>
<dbReference type="Pfam" id="PF06969">
    <property type="entry name" value="HemN_C"/>
    <property type="match status" value="1"/>
</dbReference>
<evidence type="ECO:0000256" key="2">
    <source>
        <dbReference type="ARBA" id="ARBA00017228"/>
    </source>
</evidence>
<comment type="subcellular location">
    <subcellularLocation>
        <location evidence="9">Cytoplasm</location>
    </subcellularLocation>
</comment>
<dbReference type="InterPro" id="IPR004559">
    <property type="entry name" value="HemW-like"/>
</dbReference>
<keyword evidence="8 9" id="KW-0143">Chaperone</keyword>
<dbReference type="AlphaFoldDB" id="A0A926I062"/>
<organism evidence="11 12">
    <name type="scientific">Congzhengia minquanensis</name>
    <dbReference type="NCBI Taxonomy" id="2763657"/>
    <lineage>
        <taxon>Bacteria</taxon>
        <taxon>Bacillati</taxon>
        <taxon>Bacillota</taxon>
        <taxon>Clostridia</taxon>
        <taxon>Eubacteriales</taxon>
        <taxon>Oscillospiraceae</taxon>
        <taxon>Congzhengia</taxon>
    </lineage>
</organism>
<evidence type="ECO:0000256" key="6">
    <source>
        <dbReference type="ARBA" id="ARBA00023004"/>
    </source>
</evidence>